<dbReference type="PROSITE" id="PS00365">
    <property type="entry name" value="NIR_SIR"/>
    <property type="match status" value="1"/>
</dbReference>
<protein>
    <submittedName>
        <fullName evidence="9">Anaerobic sulfite reductase subunit C</fullName>
        <ecNumber evidence="9">1.8.1.-</ecNumber>
    </submittedName>
</protein>
<dbReference type="InterPro" id="IPR014261">
    <property type="entry name" value="Sulphite_reductase_C"/>
</dbReference>
<accession>A0A140L6D1</accession>
<dbReference type="GO" id="GO:0009337">
    <property type="term" value="C:sulfite reductase complex (NADPH)"/>
    <property type="evidence" value="ECO:0007669"/>
    <property type="project" value="TreeGrafter"/>
</dbReference>
<dbReference type="GO" id="GO:0020037">
    <property type="term" value="F:heme binding"/>
    <property type="evidence" value="ECO:0007669"/>
    <property type="project" value="InterPro"/>
</dbReference>
<proteinExistence type="inferred from homology"/>
<dbReference type="PANTHER" id="PTHR11493">
    <property type="entry name" value="SULFITE REDUCTASE [NADPH] SUBUNIT BETA-RELATED"/>
    <property type="match status" value="1"/>
</dbReference>
<evidence type="ECO:0000256" key="7">
    <source>
        <dbReference type="ARBA" id="ARBA00023014"/>
    </source>
</evidence>
<dbReference type="Pfam" id="PF01077">
    <property type="entry name" value="NIR_SIR"/>
    <property type="match status" value="1"/>
</dbReference>
<dbReference type="SUPFAM" id="SSF55124">
    <property type="entry name" value="Nitrite/Sulfite reductase N-terminal domain-like"/>
    <property type="match status" value="1"/>
</dbReference>
<dbReference type="EC" id="1.8.1.-" evidence="9"/>
<evidence type="ECO:0000313" key="9">
    <source>
        <dbReference type="EMBL" id="KXG76106.1"/>
    </source>
</evidence>
<dbReference type="Gene3D" id="3.90.480.20">
    <property type="match status" value="1"/>
</dbReference>
<evidence type="ECO:0000256" key="6">
    <source>
        <dbReference type="ARBA" id="ARBA00023004"/>
    </source>
</evidence>
<gene>
    <name evidence="9" type="primary">asrC</name>
    <name evidence="9" type="ORF">AN619_10630</name>
</gene>
<evidence type="ECO:0000256" key="2">
    <source>
        <dbReference type="ARBA" id="ARBA00022485"/>
    </source>
</evidence>
<evidence type="ECO:0000256" key="5">
    <source>
        <dbReference type="ARBA" id="ARBA00023002"/>
    </source>
</evidence>
<dbReference type="RefSeq" id="WP_068555489.1">
    <property type="nucleotide sequence ID" value="NZ_LOEE01000028.1"/>
</dbReference>
<evidence type="ECO:0000256" key="4">
    <source>
        <dbReference type="ARBA" id="ARBA00022723"/>
    </source>
</evidence>
<keyword evidence="6" id="KW-0408">Iron</keyword>
<comment type="similarity">
    <text evidence="1">Belongs to the nitrite and sulfite reductase 4Fe-4S domain family.</text>
</comment>
<dbReference type="Gene3D" id="3.30.70.20">
    <property type="match status" value="1"/>
</dbReference>
<dbReference type="AlphaFoldDB" id="A0A140L6D1"/>
<evidence type="ECO:0000256" key="3">
    <source>
        <dbReference type="ARBA" id="ARBA00022617"/>
    </source>
</evidence>
<dbReference type="PATRIC" id="fig|520762.4.peg.1186"/>
<keyword evidence="2" id="KW-0004">4Fe-4S</keyword>
<keyword evidence="3" id="KW-0349">Heme</keyword>
<dbReference type="InterPro" id="IPR006067">
    <property type="entry name" value="NO2/SO3_Rdtase_4Fe4S_dom"/>
</dbReference>
<keyword evidence="7" id="KW-0411">Iron-sulfur</keyword>
<keyword evidence="5 9" id="KW-0560">Oxidoreductase</keyword>
<dbReference type="InterPro" id="IPR036136">
    <property type="entry name" value="Nit/Sulf_reduc_fer-like_dom_sf"/>
</dbReference>
<dbReference type="Pfam" id="PF00037">
    <property type="entry name" value="Fer4"/>
    <property type="match status" value="1"/>
</dbReference>
<dbReference type="InterPro" id="IPR017900">
    <property type="entry name" value="4Fe4S_Fe_S_CS"/>
</dbReference>
<keyword evidence="4" id="KW-0479">Metal-binding</keyword>
<dbReference type="Proteomes" id="UP000070456">
    <property type="component" value="Unassembled WGS sequence"/>
</dbReference>
<dbReference type="GO" id="GO:0046872">
    <property type="term" value="F:metal ion binding"/>
    <property type="evidence" value="ECO:0007669"/>
    <property type="project" value="UniProtKB-KW"/>
</dbReference>
<dbReference type="GO" id="GO:0000103">
    <property type="term" value="P:sulfate assimilation"/>
    <property type="evidence" value="ECO:0007669"/>
    <property type="project" value="TreeGrafter"/>
</dbReference>
<evidence type="ECO:0000256" key="1">
    <source>
        <dbReference type="ARBA" id="ARBA00010429"/>
    </source>
</evidence>
<dbReference type="InterPro" id="IPR006066">
    <property type="entry name" value="NO2/SO3_Rdtase_FeS/sirohaem_BS"/>
</dbReference>
<dbReference type="GO" id="GO:0051539">
    <property type="term" value="F:4 iron, 4 sulfur cluster binding"/>
    <property type="evidence" value="ECO:0007669"/>
    <property type="project" value="UniProtKB-KW"/>
</dbReference>
<dbReference type="PANTHER" id="PTHR11493:SF54">
    <property type="entry name" value="ANAEROBIC SULFITE REDUCTASE SUBUNIT C"/>
    <property type="match status" value="1"/>
</dbReference>
<dbReference type="SUPFAM" id="SSF54862">
    <property type="entry name" value="4Fe-4S ferredoxins"/>
    <property type="match status" value="1"/>
</dbReference>
<organism evidence="9 10">
    <name type="scientific">Thermotalea metallivorans</name>
    <dbReference type="NCBI Taxonomy" id="520762"/>
    <lineage>
        <taxon>Bacteria</taxon>
        <taxon>Bacillati</taxon>
        <taxon>Bacillota</taxon>
        <taxon>Clostridia</taxon>
        <taxon>Peptostreptococcales</taxon>
        <taxon>Thermotaleaceae</taxon>
        <taxon>Thermotalea</taxon>
    </lineage>
</organism>
<dbReference type="Gene3D" id="3.30.413.10">
    <property type="entry name" value="Sulfite Reductase Hemoprotein, domain 1"/>
    <property type="match status" value="1"/>
</dbReference>
<comment type="caution">
    <text evidence="9">The sequence shown here is derived from an EMBL/GenBank/DDBJ whole genome shotgun (WGS) entry which is preliminary data.</text>
</comment>
<dbReference type="Pfam" id="PF03460">
    <property type="entry name" value="NIR_SIR_ferr"/>
    <property type="match status" value="1"/>
</dbReference>
<dbReference type="SUPFAM" id="SSF56014">
    <property type="entry name" value="Nitrite and sulphite reductase 4Fe-4S domain-like"/>
    <property type="match status" value="1"/>
</dbReference>
<dbReference type="InterPro" id="IPR005117">
    <property type="entry name" value="NiRdtase/SiRdtase_haem-b_fer"/>
</dbReference>
<dbReference type="PRINTS" id="PR00397">
    <property type="entry name" value="SIROHAEM"/>
</dbReference>
<feature type="domain" description="4Fe-4S ferredoxin-type" evidence="8">
    <location>
        <begin position="199"/>
        <end position="228"/>
    </location>
</feature>
<dbReference type="STRING" id="520762.AN619_10630"/>
<reference evidence="9 10" key="1">
    <citation type="submission" date="2015-12" db="EMBL/GenBank/DDBJ databases">
        <title>Draft genome sequence of the thermoanaerobe Thermotalea metallivorans, an isolate from the runoff channel of the Great Artesian Basin, Australia.</title>
        <authorList>
            <person name="Patel B.K."/>
        </authorList>
    </citation>
    <scope>NUCLEOTIDE SEQUENCE [LARGE SCALE GENOMIC DNA]</scope>
    <source>
        <strain evidence="9 10">B2-1</strain>
    </source>
</reference>
<dbReference type="InterPro" id="IPR017896">
    <property type="entry name" value="4Fe4S_Fe-S-bd"/>
</dbReference>
<dbReference type="InterPro" id="IPR045854">
    <property type="entry name" value="NO2/SO3_Rdtase_4Fe4S_sf"/>
</dbReference>
<evidence type="ECO:0000259" key="8">
    <source>
        <dbReference type="PROSITE" id="PS51379"/>
    </source>
</evidence>
<dbReference type="EMBL" id="LOEE01000028">
    <property type="protein sequence ID" value="KXG76106.1"/>
    <property type="molecule type" value="Genomic_DNA"/>
</dbReference>
<dbReference type="OrthoDB" id="9800558at2"/>
<dbReference type="InterPro" id="IPR045169">
    <property type="entry name" value="NO2/SO3_Rdtase_4Fe4S_prot"/>
</dbReference>
<evidence type="ECO:0000313" key="10">
    <source>
        <dbReference type="Proteomes" id="UP000070456"/>
    </source>
</evidence>
<feature type="domain" description="4Fe-4S ferredoxin-type" evidence="8">
    <location>
        <begin position="167"/>
        <end position="197"/>
    </location>
</feature>
<sequence length="335" mass="37715">MDINTKKIKKNAYRVTKVRGKTALRIRVPGGHLEVKYFDIIKEIAEKYGDGSVHITIRQGFEVPGIDFDKIPEINRMIAPILQGLELDYGVSIGDIEGGYPAAGTRNVSACIGNKVCPFANYNTTDLAIKIEKAIFPNDRHVKIACTGCPNDCIKAHMQDFGIIGQVEPIYDASRCVGCEACVKNCKKRVTGALRMENYKVKRDEDRCIGCGECILKCPTGAWSRNPEKFYRMVIMGRTGKKNPRLAQTFLEWVDEETIIQVIVNTYAFIEDYIDKEAPLGKEHVGYIVDRAGYHIFKAYAFKGVKLGPKAKVANYIDFGGYTYERNIHFDRCNE</sequence>
<dbReference type="NCBIfam" id="TIGR02912">
    <property type="entry name" value="sulfite_red_C"/>
    <property type="match status" value="1"/>
</dbReference>
<keyword evidence="10" id="KW-1185">Reference proteome</keyword>
<dbReference type="GO" id="GO:0050311">
    <property type="term" value="F:sulfite reductase (ferredoxin) activity"/>
    <property type="evidence" value="ECO:0007669"/>
    <property type="project" value="TreeGrafter"/>
</dbReference>
<name>A0A140L6D1_9FIRM</name>
<dbReference type="PROSITE" id="PS51379">
    <property type="entry name" value="4FE4S_FER_2"/>
    <property type="match status" value="2"/>
</dbReference>
<dbReference type="PROSITE" id="PS00198">
    <property type="entry name" value="4FE4S_FER_1"/>
    <property type="match status" value="1"/>
</dbReference>
<dbReference type="GO" id="GO:0016002">
    <property type="term" value="F:sulfite reductase activity"/>
    <property type="evidence" value="ECO:0007669"/>
    <property type="project" value="TreeGrafter"/>
</dbReference>